<feature type="domain" description="DUF6985" evidence="1">
    <location>
        <begin position="10"/>
        <end position="165"/>
    </location>
</feature>
<sequence length="184" mass="21198">MGEKIISKVIGTLTEDDSLPDWWIGEEIEIPFFDHEKVGISFTDYDQEHDETFLAEADDALRHFLALDTKDRAAVTHLVYTNCMDFLEAVEPDPADDDLRAITDESEIWKFVQPTEIYVTRRLYEQEDLYVQVACACDWDQEHGLQLVFRQGKKLTRVSGQDGHLTEADAYGKPDSEDFLLSQF</sequence>
<dbReference type="Proteomes" id="UP000032049">
    <property type="component" value="Unassembled WGS sequence"/>
</dbReference>
<accession>A0A0D0GMZ6</accession>
<evidence type="ECO:0000313" key="3">
    <source>
        <dbReference type="Proteomes" id="UP000032049"/>
    </source>
</evidence>
<proteinExistence type="predicted"/>
<dbReference type="STRING" id="1503925.TH53_02800"/>
<dbReference type="Pfam" id="PF22481">
    <property type="entry name" value="DUF6985"/>
    <property type="match status" value="1"/>
</dbReference>
<dbReference type="InterPro" id="IPR054254">
    <property type="entry name" value="DUF6985"/>
</dbReference>
<dbReference type="OrthoDB" id="6028394at2"/>
<organism evidence="2 3">
    <name type="scientific">Pedobacter lusitanus</name>
    <dbReference type="NCBI Taxonomy" id="1503925"/>
    <lineage>
        <taxon>Bacteria</taxon>
        <taxon>Pseudomonadati</taxon>
        <taxon>Bacteroidota</taxon>
        <taxon>Sphingobacteriia</taxon>
        <taxon>Sphingobacteriales</taxon>
        <taxon>Sphingobacteriaceae</taxon>
        <taxon>Pedobacter</taxon>
    </lineage>
</organism>
<protein>
    <submittedName>
        <fullName evidence="2">Contig10, whole genome shotgun sequence</fullName>
    </submittedName>
</protein>
<dbReference type="RefSeq" id="WP_041878180.1">
    <property type="nucleotide sequence ID" value="NZ_CP157278.1"/>
</dbReference>
<reference evidence="2 3" key="1">
    <citation type="submission" date="2015-01" db="EMBL/GenBank/DDBJ databases">
        <title>Draft genome sequence of Pedobacter sp. NL19 isolated from sludge of an effluent treatment pond in an abandoned uranium mine.</title>
        <authorList>
            <person name="Santos T."/>
            <person name="Caetano T."/>
            <person name="Covas C."/>
            <person name="Cruz A."/>
            <person name="Mendo S."/>
        </authorList>
    </citation>
    <scope>NUCLEOTIDE SEQUENCE [LARGE SCALE GENOMIC DNA]</scope>
    <source>
        <strain evidence="2 3">NL19</strain>
    </source>
</reference>
<dbReference type="EMBL" id="JXRA01000010">
    <property type="protein sequence ID" value="KIO78582.1"/>
    <property type="molecule type" value="Genomic_DNA"/>
</dbReference>
<comment type="caution">
    <text evidence="2">The sequence shown here is derived from an EMBL/GenBank/DDBJ whole genome shotgun (WGS) entry which is preliminary data.</text>
</comment>
<evidence type="ECO:0000313" key="2">
    <source>
        <dbReference type="EMBL" id="KIO78582.1"/>
    </source>
</evidence>
<name>A0A0D0GMZ6_9SPHI</name>
<evidence type="ECO:0000259" key="1">
    <source>
        <dbReference type="Pfam" id="PF22481"/>
    </source>
</evidence>
<dbReference type="AlphaFoldDB" id="A0A0D0GMZ6"/>
<keyword evidence="3" id="KW-1185">Reference proteome</keyword>
<gene>
    <name evidence="2" type="ORF">TH53_02800</name>
</gene>